<name>A0A6A3N3W9_9STRA</name>
<sequence>MKSLCGNLAAELSTTSLTSLLTALTFSLYASPT</sequence>
<evidence type="ECO:0000313" key="2">
    <source>
        <dbReference type="Proteomes" id="UP000435112"/>
    </source>
</evidence>
<dbReference type="Proteomes" id="UP000435112">
    <property type="component" value="Unassembled WGS sequence"/>
</dbReference>
<reference evidence="1 2" key="1">
    <citation type="submission" date="2018-09" db="EMBL/GenBank/DDBJ databases">
        <title>Genomic investigation of the strawberry pathogen Phytophthora fragariae indicates pathogenicity is determined by transcriptional variation in three key races.</title>
        <authorList>
            <person name="Adams T.M."/>
            <person name="Armitage A.D."/>
            <person name="Sobczyk M.K."/>
            <person name="Bates H.J."/>
            <person name="Dunwell J.M."/>
            <person name="Nellist C.F."/>
            <person name="Harrison R.J."/>
        </authorList>
    </citation>
    <scope>NUCLEOTIDE SEQUENCE [LARGE SCALE GENOMIC DNA]</scope>
    <source>
        <strain evidence="1 2">SCRP324</strain>
    </source>
</reference>
<accession>A0A6A3N3W9</accession>
<protein>
    <submittedName>
        <fullName evidence="1">Uncharacterized protein</fullName>
    </submittedName>
</protein>
<organism evidence="1 2">
    <name type="scientific">Phytophthora rubi</name>
    <dbReference type="NCBI Taxonomy" id="129364"/>
    <lineage>
        <taxon>Eukaryota</taxon>
        <taxon>Sar</taxon>
        <taxon>Stramenopiles</taxon>
        <taxon>Oomycota</taxon>
        <taxon>Peronosporomycetes</taxon>
        <taxon>Peronosporales</taxon>
        <taxon>Peronosporaceae</taxon>
        <taxon>Phytophthora</taxon>
    </lineage>
</organism>
<dbReference type="AlphaFoldDB" id="A0A6A3N3W9"/>
<proteinExistence type="predicted"/>
<evidence type="ECO:0000313" key="1">
    <source>
        <dbReference type="EMBL" id="KAE9035981.1"/>
    </source>
</evidence>
<gene>
    <name evidence="1" type="ORF">PR002_g7306</name>
</gene>
<dbReference type="EMBL" id="QXFU01000346">
    <property type="protein sequence ID" value="KAE9035981.1"/>
    <property type="molecule type" value="Genomic_DNA"/>
</dbReference>
<comment type="caution">
    <text evidence="1">The sequence shown here is derived from an EMBL/GenBank/DDBJ whole genome shotgun (WGS) entry which is preliminary data.</text>
</comment>